<organism evidence="1 2">
    <name type="scientific">Rubrivivax rivuli</name>
    <dbReference type="NCBI Taxonomy" id="1862385"/>
    <lineage>
        <taxon>Bacteria</taxon>
        <taxon>Pseudomonadati</taxon>
        <taxon>Pseudomonadota</taxon>
        <taxon>Betaproteobacteria</taxon>
        <taxon>Burkholderiales</taxon>
        <taxon>Sphaerotilaceae</taxon>
        <taxon>Rubrivivax</taxon>
    </lineage>
</organism>
<sequence>MVKYRTKLGEAKRISEIVFAGSHDASITSGSSNAQTQSLDIALQAKAGVRLFDLRIAAKRHGDGSASLVGYHGSAFSDKKQTLTSKVSGSVHQLETSKRIMGEFGLKLSDMLRDAKVFVETTGEFLIFKFDKCTNYKLIAEYCITILGDNIYKAADNAEFSKQTLGDLSKKVVCVFSEKGLPEMAPLTHRDGILGFKSLRGEKNSVGRYDATYPGLQYYGKGGTAAWKIWKSNSAKIKENEDKQRKMLLAMARQEDDWAADVLGMMYWTSTGSVSSIADRNKQMWGDSGVSRMHELWAEGLEASISTQMERDRIKALEFGGKRRVKAYFPNIIMIDFADAGKCKSIIELNDVVDYRLAKAYDKYVSARG</sequence>
<dbReference type="Gene3D" id="3.20.20.190">
    <property type="entry name" value="Phosphatidylinositol (PI) phosphodiesterase"/>
    <property type="match status" value="1"/>
</dbReference>
<protein>
    <recommendedName>
        <fullName evidence="3">Phosphatidylinositol diacylglycerol-lyase</fullName>
    </recommendedName>
</protein>
<dbReference type="GO" id="GO:0008081">
    <property type="term" value="F:phosphoric diester hydrolase activity"/>
    <property type="evidence" value="ECO:0007669"/>
    <property type="project" value="InterPro"/>
</dbReference>
<dbReference type="OrthoDB" id="5932311at2"/>
<dbReference type="EMBL" id="SACR01000004">
    <property type="protein sequence ID" value="RVU44974.1"/>
    <property type="molecule type" value="Genomic_DNA"/>
</dbReference>
<dbReference type="SUPFAM" id="SSF51695">
    <property type="entry name" value="PLC-like phosphodiesterases"/>
    <property type="match status" value="1"/>
</dbReference>
<proteinExistence type="predicted"/>
<gene>
    <name evidence="1" type="ORF">EOE66_12465</name>
</gene>
<dbReference type="AlphaFoldDB" id="A0A437RE00"/>
<comment type="caution">
    <text evidence="1">The sequence shown here is derived from an EMBL/GenBank/DDBJ whole genome shotgun (WGS) entry which is preliminary data.</text>
</comment>
<evidence type="ECO:0000313" key="2">
    <source>
        <dbReference type="Proteomes" id="UP000285575"/>
    </source>
</evidence>
<dbReference type="PROSITE" id="PS50007">
    <property type="entry name" value="PIPLC_X_DOMAIN"/>
    <property type="match status" value="1"/>
</dbReference>
<keyword evidence="2" id="KW-1185">Reference proteome</keyword>
<dbReference type="GO" id="GO:0006629">
    <property type="term" value="P:lipid metabolic process"/>
    <property type="evidence" value="ECO:0007669"/>
    <property type="project" value="InterPro"/>
</dbReference>
<dbReference type="InterPro" id="IPR051057">
    <property type="entry name" value="PI-PLC_domain"/>
</dbReference>
<dbReference type="RefSeq" id="WP_128229040.1">
    <property type="nucleotide sequence ID" value="NZ_SACR01000004.1"/>
</dbReference>
<dbReference type="InterPro" id="IPR017946">
    <property type="entry name" value="PLC-like_Pdiesterase_TIM-brl"/>
</dbReference>
<name>A0A437RE00_9BURK</name>
<evidence type="ECO:0008006" key="3">
    <source>
        <dbReference type="Google" id="ProtNLM"/>
    </source>
</evidence>
<evidence type="ECO:0000313" key="1">
    <source>
        <dbReference type="EMBL" id="RVU44974.1"/>
    </source>
</evidence>
<reference evidence="1 2" key="1">
    <citation type="submission" date="2019-01" db="EMBL/GenBank/DDBJ databases">
        <authorList>
            <person name="Chen W.-M."/>
        </authorList>
    </citation>
    <scope>NUCLEOTIDE SEQUENCE [LARGE SCALE GENOMIC DNA]</scope>
    <source>
        <strain evidence="1 2">KYPY4</strain>
    </source>
</reference>
<dbReference type="PANTHER" id="PTHR13593">
    <property type="match status" value="1"/>
</dbReference>
<dbReference type="Proteomes" id="UP000285575">
    <property type="component" value="Unassembled WGS sequence"/>
</dbReference>
<dbReference type="PANTHER" id="PTHR13593:SF113">
    <property type="entry name" value="SI:DKEY-266F7.9"/>
    <property type="match status" value="1"/>
</dbReference>
<accession>A0A437RE00</accession>